<accession>A0AA35TJJ5</accession>
<evidence type="ECO:0000313" key="2">
    <source>
        <dbReference type="EMBL" id="CAI8049288.1"/>
    </source>
</evidence>
<protein>
    <submittedName>
        <fullName evidence="2">Uncharacterized protein</fullName>
    </submittedName>
</protein>
<proteinExistence type="predicted"/>
<evidence type="ECO:0000256" key="1">
    <source>
        <dbReference type="SAM" id="MobiDB-lite"/>
    </source>
</evidence>
<dbReference type="Proteomes" id="UP001174909">
    <property type="component" value="Unassembled WGS sequence"/>
</dbReference>
<sequence>MELTGDTPRPPPMSTSCPQRVAAVEHVTGRGRRGFQDRVRGDVIG</sequence>
<dbReference type="AlphaFoldDB" id="A0AA35TJJ5"/>
<reference evidence="2" key="1">
    <citation type="submission" date="2023-03" db="EMBL/GenBank/DDBJ databases">
        <authorList>
            <person name="Steffen K."/>
            <person name="Cardenas P."/>
        </authorList>
    </citation>
    <scope>NUCLEOTIDE SEQUENCE</scope>
</reference>
<comment type="caution">
    <text evidence="2">The sequence shown here is derived from an EMBL/GenBank/DDBJ whole genome shotgun (WGS) entry which is preliminary data.</text>
</comment>
<feature type="region of interest" description="Disordered" evidence="1">
    <location>
        <begin position="1"/>
        <end position="21"/>
    </location>
</feature>
<keyword evidence="3" id="KW-1185">Reference proteome</keyword>
<organism evidence="2 3">
    <name type="scientific">Geodia barretti</name>
    <name type="common">Barrett's horny sponge</name>
    <dbReference type="NCBI Taxonomy" id="519541"/>
    <lineage>
        <taxon>Eukaryota</taxon>
        <taxon>Metazoa</taxon>
        <taxon>Porifera</taxon>
        <taxon>Demospongiae</taxon>
        <taxon>Heteroscleromorpha</taxon>
        <taxon>Tetractinellida</taxon>
        <taxon>Astrophorina</taxon>
        <taxon>Geodiidae</taxon>
        <taxon>Geodia</taxon>
    </lineage>
</organism>
<evidence type="ECO:0000313" key="3">
    <source>
        <dbReference type="Proteomes" id="UP001174909"/>
    </source>
</evidence>
<name>A0AA35TJJ5_GEOBA</name>
<dbReference type="EMBL" id="CASHTH010003783">
    <property type="protein sequence ID" value="CAI8049288.1"/>
    <property type="molecule type" value="Genomic_DNA"/>
</dbReference>
<gene>
    <name evidence="2" type="ORF">GBAR_LOCUS27129</name>
</gene>